<gene>
    <name evidence="2" type="ORF">BRAPAZ1V2_A04P14110.2</name>
</gene>
<sequence>KKTWNFLRPSAPKVNWKKVVWFKFAVPKHAFQFWICNLDRLPLKTRMALWNPAIDPSCSLCGQSAETRDHLFLQCSVSTQVWSQLLQRLGQTGFTLNSWQDLMQWLLSPPHGFSRTLNRLAVQALISILWRERNGRIHNGTTQPPSVLFKSLDRQIRDTLLARLSHGRCQGLLSLWFQYE</sequence>
<feature type="domain" description="Reverse transcriptase zinc-binding" evidence="1">
    <location>
        <begin position="1"/>
        <end position="82"/>
    </location>
</feature>
<dbReference type="AlphaFoldDB" id="A0A8D9HV76"/>
<dbReference type="PANTHER" id="PTHR33116:SF84">
    <property type="entry name" value="RNA-DIRECTED DNA POLYMERASE"/>
    <property type="match status" value="1"/>
</dbReference>
<feature type="non-terminal residue" evidence="2">
    <location>
        <position position="1"/>
    </location>
</feature>
<evidence type="ECO:0000313" key="2">
    <source>
        <dbReference type="EMBL" id="CAG7906510.1"/>
    </source>
</evidence>
<proteinExistence type="predicted"/>
<dbReference type="Pfam" id="PF13966">
    <property type="entry name" value="zf-RVT"/>
    <property type="match status" value="1"/>
</dbReference>
<reference evidence="2 3" key="1">
    <citation type="submission" date="2021-07" db="EMBL/GenBank/DDBJ databases">
        <authorList>
            <consortium name="Genoscope - CEA"/>
            <person name="William W."/>
        </authorList>
    </citation>
    <scope>NUCLEOTIDE SEQUENCE [LARGE SCALE GENOMIC DNA]</scope>
</reference>
<name>A0A8D9HV76_BRACM</name>
<dbReference type="Gramene" id="A04p14110.2_BraZ1">
    <property type="protein sequence ID" value="A04p14110.2_BraZ1.CDS.1"/>
    <property type="gene ID" value="A04g14110.2_BraZ1"/>
</dbReference>
<dbReference type="Proteomes" id="UP000694005">
    <property type="component" value="Chromosome A04"/>
</dbReference>
<organism evidence="2 3">
    <name type="scientific">Brassica campestris</name>
    <name type="common">Field mustard</name>
    <dbReference type="NCBI Taxonomy" id="3711"/>
    <lineage>
        <taxon>Eukaryota</taxon>
        <taxon>Viridiplantae</taxon>
        <taxon>Streptophyta</taxon>
        <taxon>Embryophyta</taxon>
        <taxon>Tracheophyta</taxon>
        <taxon>Spermatophyta</taxon>
        <taxon>Magnoliopsida</taxon>
        <taxon>eudicotyledons</taxon>
        <taxon>Gunneridae</taxon>
        <taxon>Pentapetalae</taxon>
        <taxon>rosids</taxon>
        <taxon>malvids</taxon>
        <taxon>Brassicales</taxon>
        <taxon>Brassicaceae</taxon>
        <taxon>Brassiceae</taxon>
        <taxon>Brassica</taxon>
    </lineage>
</organism>
<accession>A0A8D9HV76</accession>
<dbReference type="PANTHER" id="PTHR33116">
    <property type="entry name" value="REVERSE TRANSCRIPTASE ZINC-BINDING DOMAIN-CONTAINING PROTEIN-RELATED-RELATED"/>
    <property type="match status" value="1"/>
</dbReference>
<evidence type="ECO:0000313" key="3">
    <source>
        <dbReference type="Proteomes" id="UP000694005"/>
    </source>
</evidence>
<protein>
    <recommendedName>
        <fullName evidence="1">Reverse transcriptase zinc-binding domain-containing protein</fullName>
    </recommendedName>
</protein>
<evidence type="ECO:0000259" key="1">
    <source>
        <dbReference type="Pfam" id="PF13966"/>
    </source>
</evidence>
<dbReference type="EMBL" id="LS974620">
    <property type="protein sequence ID" value="CAG7906510.1"/>
    <property type="molecule type" value="Genomic_DNA"/>
</dbReference>
<dbReference type="InterPro" id="IPR026960">
    <property type="entry name" value="RVT-Znf"/>
</dbReference>